<dbReference type="EMBL" id="ASPP01027917">
    <property type="protein sequence ID" value="ETO05623.1"/>
    <property type="molecule type" value="Genomic_DNA"/>
</dbReference>
<reference evidence="4 5" key="1">
    <citation type="journal article" date="2013" name="Curr. Biol.">
        <title>The Genome of the Foraminiferan Reticulomyxa filosa.</title>
        <authorList>
            <person name="Glockner G."/>
            <person name="Hulsmann N."/>
            <person name="Schleicher M."/>
            <person name="Noegel A.A."/>
            <person name="Eichinger L."/>
            <person name="Gallinger C."/>
            <person name="Pawlowski J."/>
            <person name="Sierra R."/>
            <person name="Euteneuer U."/>
            <person name="Pillet L."/>
            <person name="Moustafa A."/>
            <person name="Platzer M."/>
            <person name="Groth M."/>
            <person name="Szafranski K."/>
            <person name="Schliwa M."/>
        </authorList>
    </citation>
    <scope>NUCLEOTIDE SEQUENCE [LARGE SCALE GENOMIC DNA]</scope>
</reference>
<dbReference type="PANTHER" id="PTHR22847">
    <property type="entry name" value="WD40 REPEAT PROTEIN"/>
    <property type="match status" value="1"/>
</dbReference>
<organism evidence="4 5">
    <name type="scientific">Reticulomyxa filosa</name>
    <dbReference type="NCBI Taxonomy" id="46433"/>
    <lineage>
        <taxon>Eukaryota</taxon>
        <taxon>Sar</taxon>
        <taxon>Rhizaria</taxon>
        <taxon>Retaria</taxon>
        <taxon>Foraminifera</taxon>
        <taxon>Monothalamids</taxon>
        <taxon>Reticulomyxidae</taxon>
        <taxon>Reticulomyxa</taxon>
    </lineage>
</organism>
<dbReference type="Gene3D" id="2.130.10.10">
    <property type="entry name" value="YVTN repeat-like/Quinoprotein amine dehydrogenase"/>
    <property type="match status" value="1"/>
</dbReference>
<keyword evidence="1 3" id="KW-0853">WD repeat</keyword>
<evidence type="ECO:0000256" key="3">
    <source>
        <dbReference type="PROSITE-ProRule" id="PRU00221"/>
    </source>
</evidence>
<dbReference type="SMART" id="SM00320">
    <property type="entry name" value="WD40"/>
    <property type="match status" value="1"/>
</dbReference>
<sequence>YDKSVRLWDIRSSEQIQVFNGHTDYVTCVEYSPFVIKNNIDNSNVICSGSMDNTIRFWDIRSNKNELYMINADEEDDGIACLKFIVLKKKNKTKNVKHDLNLSHSYLGIIYFFIEQEMKLFFGLILNLFDLIEMQPLKDVFYLTCCLNIQKIAFNKNLKIMNIYLKLFQQEVILRKTKTIKKCICNNFYQDNGNMLMASDEKQYENMNEALITRENCLKQFLITAKVKTTQKINKLSYVKTISS</sequence>
<proteinExistence type="predicted"/>
<keyword evidence="5" id="KW-1185">Reference proteome</keyword>
<dbReference type="Proteomes" id="UP000023152">
    <property type="component" value="Unassembled WGS sequence"/>
</dbReference>
<keyword evidence="2" id="KW-0677">Repeat</keyword>
<evidence type="ECO:0000313" key="4">
    <source>
        <dbReference type="EMBL" id="ETO05623.1"/>
    </source>
</evidence>
<dbReference type="PROSITE" id="PS00678">
    <property type="entry name" value="WD_REPEATS_1"/>
    <property type="match status" value="1"/>
</dbReference>
<comment type="caution">
    <text evidence="4">The sequence shown here is derived from an EMBL/GenBank/DDBJ whole genome shotgun (WGS) entry which is preliminary data.</text>
</comment>
<dbReference type="Pfam" id="PF00400">
    <property type="entry name" value="WD40"/>
    <property type="match status" value="1"/>
</dbReference>
<feature type="repeat" description="WD" evidence="3">
    <location>
        <begin position="1"/>
        <end position="18"/>
    </location>
</feature>
<dbReference type="InterPro" id="IPR015943">
    <property type="entry name" value="WD40/YVTN_repeat-like_dom_sf"/>
</dbReference>
<dbReference type="InterPro" id="IPR036322">
    <property type="entry name" value="WD40_repeat_dom_sf"/>
</dbReference>
<evidence type="ECO:0000256" key="2">
    <source>
        <dbReference type="ARBA" id="ARBA00022737"/>
    </source>
</evidence>
<dbReference type="SUPFAM" id="SSF50978">
    <property type="entry name" value="WD40 repeat-like"/>
    <property type="match status" value="1"/>
</dbReference>
<dbReference type="GO" id="GO:1990234">
    <property type="term" value="C:transferase complex"/>
    <property type="evidence" value="ECO:0007669"/>
    <property type="project" value="UniProtKB-ARBA"/>
</dbReference>
<dbReference type="InterPro" id="IPR001680">
    <property type="entry name" value="WD40_rpt"/>
</dbReference>
<evidence type="ECO:0000313" key="5">
    <source>
        <dbReference type="Proteomes" id="UP000023152"/>
    </source>
</evidence>
<protein>
    <submittedName>
        <fullName evidence="4">Uncharacterized protein</fullName>
    </submittedName>
</protein>
<dbReference type="PROSITE" id="PS50294">
    <property type="entry name" value="WD_REPEATS_REGION"/>
    <property type="match status" value="1"/>
</dbReference>
<feature type="non-terminal residue" evidence="4">
    <location>
        <position position="1"/>
    </location>
</feature>
<dbReference type="PANTHER" id="PTHR22847:SF637">
    <property type="entry name" value="WD REPEAT DOMAIN 5B"/>
    <property type="match status" value="1"/>
</dbReference>
<name>X6LUK9_RETFI</name>
<gene>
    <name evidence="4" type="ORF">RFI_31773</name>
</gene>
<evidence type="ECO:0000256" key="1">
    <source>
        <dbReference type="ARBA" id="ARBA00022574"/>
    </source>
</evidence>
<feature type="repeat" description="WD" evidence="3">
    <location>
        <begin position="19"/>
        <end position="68"/>
    </location>
</feature>
<dbReference type="PROSITE" id="PS50082">
    <property type="entry name" value="WD_REPEATS_2"/>
    <property type="match status" value="2"/>
</dbReference>
<dbReference type="InterPro" id="IPR019775">
    <property type="entry name" value="WD40_repeat_CS"/>
</dbReference>
<accession>X6LUK9</accession>
<dbReference type="AlphaFoldDB" id="X6LUK9"/>